<dbReference type="InterPro" id="IPR016162">
    <property type="entry name" value="Ald_DH_N"/>
</dbReference>
<dbReference type="GO" id="GO:0004029">
    <property type="term" value="F:aldehyde dehydrogenase (NAD+) activity"/>
    <property type="evidence" value="ECO:0007669"/>
    <property type="project" value="TreeGrafter"/>
</dbReference>
<proteinExistence type="predicted"/>
<dbReference type="SUPFAM" id="SSF53720">
    <property type="entry name" value="ALDH-like"/>
    <property type="match status" value="1"/>
</dbReference>
<organism evidence="2 3">
    <name type="scientific">Winogradskyella ouciana</name>
    <dbReference type="NCBI Taxonomy" id="2608631"/>
    <lineage>
        <taxon>Bacteria</taxon>
        <taxon>Pseudomonadati</taxon>
        <taxon>Bacteroidota</taxon>
        <taxon>Flavobacteriia</taxon>
        <taxon>Flavobacteriales</taxon>
        <taxon>Flavobacteriaceae</taxon>
        <taxon>Winogradskyella</taxon>
    </lineage>
</organism>
<dbReference type="GO" id="GO:0006081">
    <property type="term" value="P:aldehyde metabolic process"/>
    <property type="evidence" value="ECO:0007669"/>
    <property type="project" value="InterPro"/>
</dbReference>
<dbReference type="PANTHER" id="PTHR43570:SF16">
    <property type="entry name" value="ALDEHYDE DEHYDROGENASE TYPE III, ISOFORM Q"/>
    <property type="match status" value="1"/>
</dbReference>
<evidence type="ECO:0000313" key="3">
    <source>
        <dbReference type="Proteomes" id="UP000447545"/>
    </source>
</evidence>
<reference evidence="2 3" key="1">
    <citation type="submission" date="2019-11" db="EMBL/GenBank/DDBJ databases">
        <title>Winogradskyella ouciana sp. nov., isolated from the hadal seawater of the Mariana Trench.</title>
        <authorList>
            <person name="Liu R."/>
        </authorList>
    </citation>
    <scope>NUCLEOTIDE SEQUENCE [LARGE SCALE GENOMIC DNA]</scope>
    <source>
        <strain evidence="2 3">ZXX205</strain>
    </source>
</reference>
<dbReference type="AlphaFoldDB" id="A0A7K1GGM9"/>
<dbReference type="Proteomes" id="UP000447545">
    <property type="component" value="Unassembled WGS sequence"/>
</dbReference>
<dbReference type="EMBL" id="WJYA01000232">
    <property type="protein sequence ID" value="MTE28456.1"/>
    <property type="molecule type" value="Genomic_DNA"/>
</dbReference>
<keyword evidence="1" id="KW-0560">Oxidoreductase</keyword>
<dbReference type="InterPro" id="IPR016161">
    <property type="entry name" value="Ald_DH/histidinol_DH"/>
</dbReference>
<feature type="non-terminal residue" evidence="2">
    <location>
        <position position="80"/>
    </location>
</feature>
<gene>
    <name evidence="2" type="ORF">F1003_16170</name>
</gene>
<dbReference type="PANTHER" id="PTHR43570">
    <property type="entry name" value="ALDEHYDE DEHYDROGENASE"/>
    <property type="match status" value="1"/>
</dbReference>
<keyword evidence="3" id="KW-1185">Reference proteome</keyword>
<protein>
    <submittedName>
        <fullName evidence="2">Aldehyde dehydrogenase family protein</fullName>
    </submittedName>
</protein>
<evidence type="ECO:0000256" key="1">
    <source>
        <dbReference type="ARBA" id="ARBA00023002"/>
    </source>
</evidence>
<dbReference type="Gene3D" id="3.40.605.10">
    <property type="entry name" value="Aldehyde Dehydrogenase, Chain A, domain 1"/>
    <property type="match status" value="1"/>
</dbReference>
<evidence type="ECO:0000313" key="2">
    <source>
        <dbReference type="EMBL" id="MTE28456.1"/>
    </source>
</evidence>
<sequence>MNSIPSIISKHKAYFAAGHTRPLESRLNILRKLKQAVRTHEADLIAALYQDLHKSEQEAYSTEIGIVLEEISFVMKRLRK</sequence>
<name>A0A7K1GGM9_9FLAO</name>
<dbReference type="InterPro" id="IPR012394">
    <property type="entry name" value="Aldehyde_DH_NAD(P)"/>
</dbReference>
<comment type="caution">
    <text evidence="2">The sequence shown here is derived from an EMBL/GenBank/DDBJ whole genome shotgun (WGS) entry which is preliminary data.</text>
</comment>
<accession>A0A7K1GGM9</accession>
<dbReference type="GO" id="GO:0005737">
    <property type="term" value="C:cytoplasm"/>
    <property type="evidence" value="ECO:0007669"/>
    <property type="project" value="TreeGrafter"/>
</dbReference>